<dbReference type="InterPro" id="IPR026960">
    <property type="entry name" value="RVT-Znf"/>
</dbReference>
<dbReference type="AlphaFoldDB" id="A0AA35YKG7"/>
<gene>
    <name evidence="2" type="ORF">LSALG_LOCUS15697</name>
</gene>
<evidence type="ECO:0000259" key="1">
    <source>
        <dbReference type="Pfam" id="PF13966"/>
    </source>
</evidence>
<accession>A0AA35YKG7</accession>
<keyword evidence="3" id="KW-1185">Reference proteome</keyword>
<feature type="domain" description="Reverse transcriptase zinc-binding" evidence="1">
    <location>
        <begin position="2"/>
        <end position="51"/>
    </location>
</feature>
<dbReference type="Pfam" id="PF13966">
    <property type="entry name" value="zf-RVT"/>
    <property type="match status" value="1"/>
</dbReference>
<name>A0AA35YKG7_LACSI</name>
<sequence>MVPIKVNFFVWRALQGRIPSAIALSHKGFKLDSTLCGSCIGGSECVNHIIVGFPFDILVREKLFRWCRIDPFEAHEEVDIVDFATSCFEVLLIKFFAVSKRNVMTHERPDFFFLPLHQIEKASGDREGIVAGLNMFVSSSLLHGYYWCCSHGGGSS</sequence>
<reference evidence="2" key="1">
    <citation type="submission" date="2023-04" db="EMBL/GenBank/DDBJ databases">
        <authorList>
            <person name="Vijverberg K."/>
            <person name="Xiong W."/>
            <person name="Schranz E."/>
        </authorList>
    </citation>
    <scope>NUCLEOTIDE SEQUENCE</scope>
</reference>
<protein>
    <recommendedName>
        <fullName evidence="1">Reverse transcriptase zinc-binding domain-containing protein</fullName>
    </recommendedName>
</protein>
<dbReference type="Proteomes" id="UP001177003">
    <property type="component" value="Chromosome 3"/>
</dbReference>
<proteinExistence type="predicted"/>
<evidence type="ECO:0000313" key="3">
    <source>
        <dbReference type="Proteomes" id="UP001177003"/>
    </source>
</evidence>
<organism evidence="2 3">
    <name type="scientific">Lactuca saligna</name>
    <name type="common">Willowleaf lettuce</name>
    <dbReference type="NCBI Taxonomy" id="75948"/>
    <lineage>
        <taxon>Eukaryota</taxon>
        <taxon>Viridiplantae</taxon>
        <taxon>Streptophyta</taxon>
        <taxon>Embryophyta</taxon>
        <taxon>Tracheophyta</taxon>
        <taxon>Spermatophyta</taxon>
        <taxon>Magnoliopsida</taxon>
        <taxon>eudicotyledons</taxon>
        <taxon>Gunneridae</taxon>
        <taxon>Pentapetalae</taxon>
        <taxon>asterids</taxon>
        <taxon>campanulids</taxon>
        <taxon>Asterales</taxon>
        <taxon>Asteraceae</taxon>
        <taxon>Cichorioideae</taxon>
        <taxon>Cichorieae</taxon>
        <taxon>Lactucinae</taxon>
        <taxon>Lactuca</taxon>
    </lineage>
</organism>
<evidence type="ECO:0000313" key="2">
    <source>
        <dbReference type="EMBL" id="CAI9275675.1"/>
    </source>
</evidence>
<dbReference type="EMBL" id="OX465079">
    <property type="protein sequence ID" value="CAI9275675.1"/>
    <property type="molecule type" value="Genomic_DNA"/>
</dbReference>